<keyword evidence="1" id="KW-0812">Transmembrane</keyword>
<proteinExistence type="predicted"/>
<feature type="transmembrane region" description="Helical" evidence="1">
    <location>
        <begin position="12"/>
        <end position="29"/>
    </location>
</feature>
<reference evidence="2" key="1">
    <citation type="journal article" date="2020" name="Nature">
        <title>Giant virus diversity and host interactions through global metagenomics.</title>
        <authorList>
            <person name="Schulz F."/>
            <person name="Roux S."/>
            <person name="Paez-Espino D."/>
            <person name="Jungbluth S."/>
            <person name="Walsh D.A."/>
            <person name="Denef V.J."/>
            <person name="McMahon K.D."/>
            <person name="Konstantinidis K.T."/>
            <person name="Eloe-Fadrosh E.A."/>
            <person name="Kyrpides N.C."/>
            <person name="Woyke T."/>
        </authorList>
    </citation>
    <scope>NUCLEOTIDE SEQUENCE</scope>
    <source>
        <strain evidence="2">GVMAG-M-3300023184-105</strain>
    </source>
</reference>
<protein>
    <submittedName>
        <fullName evidence="2">Uncharacterized protein</fullName>
    </submittedName>
</protein>
<accession>A0A6C0HHB8</accession>
<dbReference type="EMBL" id="MN739956">
    <property type="protein sequence ID" value="QHT79854.1"/>
    <property type="molecule type" value="Genomic_DNA"/>
</dbReference>
<keyword evidence="1" id="KW-0472">Membrane</keyword>
<sequence length="189" mass="21639">MFDFIFRKKPTIFLLLAIIVIALVFSIMLNQPLHEGLEMEDATINNPPPEIIEKAMKIIQNKDKTKLQKLIDIRDMVKRKYKVLGEIYNTNESSILKELNDSLSKMPKRDSEGKLFDENAIVGDKRDKANKILSSNDYSAIEKIEKIQEIAGKDKAVNNILDEFIGGWYKMVKENIETLQSTVNDPSHA</sequence>
<organism evidence="2">
    <name type="scientific">viral metagenome</name>
    <dbReference type="NCBI Taxonomy" id="1070528"/>
    <lineage>
        <taxon>unclassified sequences</taxon>
        <taxon>metagenomes</taxon>
        <taxon>organismal metagenomes</taxon>
    </lineage>
</organism>
<evidence type="ECO:0000313" key="2">
    <source>
        <dbReference type="EMBL" id="QHT79854.1"/>
    </source>
</evidence>
<keyword evidence="1" id="KW-1133">Transmembrane helix</keyword>
<evidence type="ECO:0000256" key="1">
    <source>
        <dbReference type="SAM" id="Phobius"/>
    </source>
</evidence>
<name>A0A6C0HHB8_9ZZZZ</name>
<dbReference type="AlphaFoldDB" id="A0A6C0HHB8"/>